<sequence>MSSNEFSDQMPRQDGDPQAQAAAYDAGRHAGANQWVLYALGIISILGGVIAIAMPLLGTFAAAFVAGAALVASGLMGLLTAFRRHEGWHVAAAFAVALLSIVVGVLIFLQPVAGVFALTTLVIAWFGASGLLRIWYGAKSLGANSGSGGGWMLAFGILSVAVAVMLWFGLPFSATWVLGVLLGIDLAVWGALMIALAVRIGRGLPAAA</sequence>
<dbReference type="STRING" id="1294273.roselon_02788"/>
<dbReference type="InterPro" id="IPR005325">
    <property type="entry name" value="DUF308_memb"/>
</dbReference>
<feature type="transmembrane region" description="Helical" evidence="1">
    <location>
        <begin position="148"/>
        <end position="170"/>
    </location>
</feature>
<dbReference type="GO" id="GO:0005886">
    <property type="term" value="C:plasma membrane"/>
    <property type="evidence" value="ECO:0007669"/>
    <property type="project" value="TreeGrafter"/>
</dbReference>
<dbReference type="EMBL" id="CP004372">
    <property type="protein sequence ID" value="AHM05086.1"/>
    <property type="molecule type" value="Genomic_DNA"/>
</dbReference>
<dbReference type="RefSeq" id="WP_025312787.1">
    <property type="nucleotide sequence ID" value="NZ_CP004372.1"/>
</dbReference>
<dbReference type="Proteomes" id="UP000019593">
    <property type="component" value="Chromosome"/>
</dbReference>
<dbReference type="PANTHER" id="PTHR34989:SF1">
    <property type="entry name" value="PROTEIN HDED"/>
    <property type="match status" value="1"/>
</dbReference>
<dbReference type="KEGG" id="red:roselon_02788"/>
<evidence type="ECO:0000313" key="2">
    <source>
        <dbReference type="EMBL" id="AHM05086.1"/>
    </source>
</evidence>
<dbReference type="AlphaFoldDB" id="W8S815"/>
<accession>W8S815</accession>
<feature type="transmembrane region" description="Helical" evidence="1">
    <location>
        <begin position="35"/>
        <end position="54"/>
    </location>
</feature>
<dbReference type="Pfam" id="PF03729">
    <property type="entry name" value="DUF308"/>
    <property type="match status" value="1"/>
</dbReference>
<proteinExistence type="predicted"/>
<keyword evidence="1" id="KW-0812">Transmembrane</keyword>
<feature type="transmembrane region" description="Helical" evidence="1">
    <location>
        <begin position="176"/>
        <end position="198"/>
    </location>
</feature>
<feature type="transmembrane region" description="Helical" evidence="1">
    <location>
        <begin position="115"/>
        <end position="136"/>
    </location>
</feature>
<dbReference type="eggNOG" id="COG3247">
    <property type="taxonomic scope" value="Bacteria"/>
</dbReference>
<name>W8S815_9RHOB</name>
<dbReference type="PANTHER" id="PTHR34989">
    <property type="entry name" value="PROTEIN HDED"/>
    <property type="match status" value="1"/>
</dbReference>
<feature type="transmembrane region" description="Helical" evidence="1">
    <location>
        <begin position="88"/>
        <end position="109"/>
    </location>
</feature>
<protein>
    <recommendedName>
        <fullName evidence="4">HdeD protein</fullName>
    </recommendedName>
</protein>
<gene>
    <name evidence="2" type="ORF">roselon_02788</name>
</gene>
<evidence type="ECO:0000313" key="3">
    <source>
        <dbReference type="Proteomes" id="UP000019593"/>
    </source>
</evidence>
<evidence type="ECO:0008006" key="4">
    <source>
        <dbReference type="Google" id="ProtNLM"/>
    </source>
</evidence>
<keyword evidence="1" id="KW-1133">Transmembrane helix</keyword>
<keyword evidence="1" id="KW-0472">Membrane</keyword>
<organism evidence="2 3">
    <name type="scientific">Roseicyclus elongatus DSM 19469</name>
    <dbReference type="NCBI Taxonomy" id="1294273"/>
    <lineage>
        <taxon>Bacteria</taxon>
        <taxon>Pseudomonadati</taxon>
        <taxon>Pseudomonadota</taxon>
        <taxon>Alphaproteobacteria</taxon>
        <taxon>Rhodobacterales</taxon>
        <taxon>Roseobacteraceae</taxon>
        <taxon>Roseicyclus</taxon>
    </lineage>
</organism>
<evidence type="ECO:0000256" key="1">
    <source>
        <dbReference type="SAM" id="Phobius"/>
    </source>
</evidence>
<reference evidence="2 3" key="1">
    <citation type="submission" date="2013-03" db="EMBL/GenBank/DDBJ databases">
        <authorList>
            <person name="Fiebig A."/>
            <person name="Goeker M."/>
            <person name="Klenk H.-P.P."/>
        </authorList>
    </citation>
    <scope>NUCLEOTIDE SEQUENCE [LARGE SCALE GENOMIC DNA]</scope>
    <source>
        <strain evidence="3">DSM 19469</strain>
    </source>
</reference>
<feature type="transmembrane region" description="Helical" evidence="1">
    <location>
        <begin position="60"/>
        <end position="81"/>
    </location>
</feature>
<dbReference type="InterPro" id="IPR052712">
    <property type="entry name" value="Acid_resist_chaperone_HdeD"/>
</dbReference>
<keyword evidence="3" id="KW-1185">Reference proteome</keyword>
<dbReference type="HOGENOM" id="CLU_091585_2_0_5"/>